<evidence type="ECO:0000313" key="1">
    <source>
        <dbReference type="EMBL" id="CAB4952116.1"/>
    </source>
</evidence>
<protein>
    <submittedName>
        <fullName evidence="1">Unannotated protein</fullName>
    </submittedName>
</protein>
<dbReference type="AlphaFoldDB" id="A0A6J7K8I8"/>
<gene>
    <name evidence="1" type="ORF">UFOPK3773_01468</name>
</gene>
<accession>A0A6J7K8I8</accession>
<reference evidence="1" key="1">
    <citation type="submission" date="2020-05" db="EMBL/GenBank/DDBJ databases">
        <authorList>
            <person name="Chiriac C."/>
            <person name="Salcher M."/>
            <person name="Ghai R."/>
            <person name="Kavagutti S V."/>
        </authorList>
    </citation>
    <scope>NUCLEOTIDE SEQUENCE</scope>
</reference>
<sequence length="314" mass="32868">MVINPRSCTTASATGAGAAVWSGAGAIESVMVSILPDGLRVVHDESVDSARVTLMRQVLSSTPWVDRTRSFARALRTSTRVEHGLLLVGTPEDEPWHLAAHLDDETRFAGIPELAPVLVRHRVPANAPAHLSVGLERLANATRGETLFVVAPSTAPELLLERISDARRHGATILSMHAGDSDLESVTHESLVLPPHGLIIPGDSGLSGFGGLGAQQLVVGLDLASVGTLLDADGRRANDDDDDDESCAELTPDASFDVLSHLVSTAIGEGAIASSSVTSAQSSARRGPTAIRDRLGRLLDTISGPSARDTSVDR</sequence>
<proteinExistence type="predicted"/>
<dbReference type="EMBL" id="CAFBNF010000178">
    <property type="protein sequence ID" value="CAB4952116.1"/>
    <property type="molecule type" value="Genomic_DNA"/>
</dbReference>
<organism evidence="1">
    <name type="scientific">freshwater metagenome</name>
    <dbReference type="NCBI Taxonomy" id="449393"/>
    <lineage>
        <taxon>unclassified sequences</taxon>
        <taxon>metagenomes</taxon>
        <taxon>ecological metagenomes</taxon>
    </lineage>
</organism>
<name>A0A6J7K8I8_9ZZZZ</name>